<evidence type="ECO:0000313" key="2">
    <source>
        <dbReference type="Proteomes" id="UP001174909"/>
    </source>
</evidence>
<accession>A0AA35QUE5</accession>
<evidence type="ECO:0000313" key="1">
    <source>
        <dbReference type="EMBL" id="CAI7991462.1"/>
    </source>
</evidence>
<comment type="caution">
    <text evidence="1">The sequence shown here is derived from an EMBL/GenBank/DDBJ whole genome shotgun (WGS) entry which is preliminary data.</text>
</comment>
<dbReference type="AlphaFoldDB" id="A0AA35QUE5"/>
<dbReference type="Proteomes" id="UP001174909">
    <property type="component" value="Unassembled WGS sequence"/>
</dbReference>
<gene>
    <name evidence="1" type="ORF">GBAR_LOCUS754</name>
</gene>
<dbReference type="EMBL" id="CASHTH010000116">
    <property type="protein sequence ID" value="CAI7991462.1"/>
    <property type="molecule type" value="Genomic_DNA"/>
</dbReference>
<sequence>MVKSFSSRPGAEIQISSCLLAWWYPVWLTGFVIAIPSRLSSSTLILLALSWKRSSSKKRSMLYCPVSVGVKQTSWFPSSSSTVSLATACVGPRTLPISFPFPACAVETLTRTCCPHCHEPVASTSGFTTQHLEGSLTSILTGLPGILLPP</sequence>
<name>A0AA35QUE5_GEOBA</name>
<organism evidence="1 2">
    <name type="scientific">Geodia barretti</name>
    <name type="common">Barrett's horny sponge</name>
    <dbReference type="NCBI Taxonomy" id="519541"/>
    <lineage>
        <taxon>Eukaryota</taxon>
        <taxon>Metazoa</taxon>
        <taxon>Porifera</taxon>
        <taxon>Demospongiae</taxon>
        <taxon>Heteroscleromorpha</taxon>
        <taxon>Tetractinellida</taxon>
        <taxon>Astrophorina</taxon>
        <taxon>Geodiidae</taxon>
        <taxon>Geodia</taxon>
    </lineage>
</organism>
<protein>
    <submittedName>
        <fullName evidence="1">Uncharacterized protein</fullName>
    </submittedName>
</protein>
<reference evidence="1" key="1">
    <citation type="submission" date="2023-03" db="EMBL/GenBank/DDBJ databases">
        <authorList>
            <person name="Steffen K."/>
            <person name="Cardenas P."/>
        </authorList>
    </citation>
    <scope>NUCLEOTIDE SEQUENCE</scope>
</reference>
<proteinExistence type="predicted"/>
<keyword evidence="2" id="KW-1185">Reference proteome</keyword>